<protein>
    <recommendedName>
        <fullName evidence="3">non-specific serine/threonine protein kinase</fullName>
        <ecNumber evidence="3">2.7.11.1</ecNumber>
    </recommendedName>
</protein>
<dbReference type="PANTHER" id="PTHR45974:SF216">
    <property type="entry name" value="PROTEIN KINASE DOMAIN-CONTAINING PROTEIN"/>
    <property type="match status" value="1"/>
</dbReference>
<proteinExistence type="inferred from homology"/>
<keyword evidence="8" id="KW-0732">Signal</keyword>
<evidence type="ECO:0000256" key="16">
    <source>
        <dbReference type="ARBA" id="ARBA00023180"/>
    </source>
</evidence>
<feature type="binding site" evidence="19">
    <location>
        <position position="680"/>
    </location>
    <ligand>
        <name>ATP</name>
        <dbReference type="ChEBI" id="CHEBI:30616"/>
    </ligand>
</feature>
<dbReference type="GO" id="GO:0004674">
    <property type="term" value="F:protein serine/threonine kinase activity"/>
    <property type="evidence" value="ECO:0007669"/>
    <property type="project" value="UniProtKB-KW"/>
</dbReference>
<evidence type="ECO:0000256" key="2">
    <source>
        <dbReference type="ARBA" id="ARBA00008684"/>
    </source>
</evidence>
<evidence type="ECO:0000256" key="14">
    <source>
        <dbReference type="ARBA" id="ARBA00023136"/>
    </source>
</evidence>
<dbReference type="PROSITE" id="PS50011">
    <property type="entry name" value="PROTEIN_KINASE_DOM"/>
    <property type="match status" value="1"/>
</dbReference>
<evidence type="ECO:0000256" key="13">
    <source>
        <dbReference type="ARBA" id="ARBA00022989"/>
    </source>
</evidence>
<keyword evidence="6" id="KW-0808">Transferase</keyword>
<dbReference type="SUPFAM" id="SSF52058">
    <property type="entry name" value="L domain-like"/>
    <property type="match status" value="1"/>
</dbReference>
<comment type="catalytic activity">
    <reaction evidence="18">
        <text>L-seryl-[protein] + ATP = O-phospho-L-seryl-[protein] + ADP + H(+)</text>
        <dbReference type="Rhea" id="RHEA:17989"/>
        <dbReference type="Rhea" id="RHEA-COMP:9863"/>
        <dbReference type="Rhea" id="RHEA-COMP:11604"/>
        <dbReference type="ChEBI" id="CHEBI:15378"/>
        <dbReference type="ChEBI" id="CHEBI:29999"/>
        <dbReference type="ChEBI" id="CHEBI:30616"/>
        <dbReference type="ChEBI" id="CHEBI:83421"/>
        <dbReference type="ChEBI" id="CHEBI:456216"/>
        <dbReference type="EC" id="2.7.11.1"/>
    </reaction>
</comment>
<dbReference type="InterPro" id="IPR008271">
    <property type="entry name" value="Ser/Thr_kinase_AS"/>
</dbReference>
<dbReference type="Gene3D" id="3.30.200.20">
    <property type="entry name" value="Phosphorylase Kinase, domain 1"/>
    <property type="match status" value="1"/>
</dbReference>
<keyword evidence="4" id="KW-0723">Serine/threonine-protein kinase</keyword>
<dbReference type="Pfam" id="PF08263">
    <property type="entry name" value="LRRNT_2"/>
    <property type="match status" value="1"/>
</dbReference>
<dbReference type="PROSITE" id="PS00108">
    <property type="entry name" value="PROTEIN_KINASE_ST"/>
    <property type="match status" value="1"/>
</dbReference>
<keyword evidence="13 21" id="KW-1133">Transmembrane helix</keyword>
<evidence type="ECO:0000256" key="20">
    <source>
        <dbReference type="SAM" id="MobiDB-lite"/>
    </source>
</evidence>
<evidence type="ECO:0000256" key="3">
    <source>
        <dbReference type="ARBA" id="ARBA00012513"/>
    </source>
</evidence>
<evidence type="ECO:0000256" key="19">
    <source>
        <dbReference type="PROSITE-ProRule" id="PRU10141"/>
    </source>
</evidence>
<evidence type="ECO:0000256" key="1">
    <source>
        <dbReference type="ARBA" id="ARBA00004479"/>
    </source>
</evidence>
<dbReference type="InterPro" id="IPR055414">
    <property type="entry name" value="LRR_R13L4/SHOC2-like"/>
</dbReference>
<evidence type="ECO:0000256" key="9">
    <source>
        <dbReference type="ARBA" id="ARBA00022737"/>
    </source>
</evidence>
<feature type="domain" description="Protein kinase" evidence="22">
    <location>
        <begin position="652"/>
        <end position="923"/>
    </location>
</feature>
<sequence>MKQSEVVCLICHCHLSEADGLEVEMKTKRHLNSQTSLQQYTHLSLAIYESAYFCHWAYYKAIKMSRMRCFGCVFVLSYCFSVLHTDAQITDPSEVAALISVKKSLVDPMKHLSSWSRGDPCAFNWTGILCFPTYGSDGYLHVRELQLLKMNLSGHLTPELGKLSQLIILDFMWNELVGSIPKEIGSISSLQLLLLNGNKLSGFLPDELGYLSKLDRLQVDLNYISGPIPTSFANLSSLKHLHMNNNSIRGHIPPELSKLSTLRHMLLDNNDLSGDLPPELSNLSEFRILQLDNNKFNGSGIPATYGNLSKLAKLDLSKNELIGPMPPTLSDNISTIDLSDNHLNGSIPRSFSNLLFLQRLSLENNLLIGSVSANMWQNMSSTKSAGLTLDLRNNSLSSIFGEPNLPHNVTLRLGGNPICHDANIRNMFCEPKAGGNETAERTTKSTVSCFVQSCPTDNFFEFVPSSPEPCFCAAPLRIGYRLKSPSFSYFTPYVNPFEKYVTNSLNMSPYQLSIDSFFWEEGPRLRMYLKLFPPAKLVHSSVYNSSEVQQIRDIFASWQFPPNDFFGPYELLNFTLLGPYAQMNAENHKEGISKGVWAAIILAVIACAAVIFSVITVLIIVRNPRYTLTVQMKIDGVESFTFKEVVLATDNFNSSTQIGQGGYGKVYRGVLPDKTVVAIKRAEEGSLQGEREFLTEIRLLSRLHHRNLVSLIGYCAERGEQMLVYEFMPNGTLRDRLSDKEKLNFETRLSIALDSAKGILYLHTEADPPVFHRDIKASNILLDSKLTAKVADFGLSLLAPVMDDDGYLPNHVSTVVKGTPGYLDPEYVLTRKLTDKSDVYSLGVVFMELLTGMQPIYRGKNIVREVNIAWESDTMFSIIDSRMGSCPSKCVERFVALALGCCLDEQDKRPAMPEVVRELENILRILPETETAEIDSASAYSRKTTPPFSGTSASSSSFYASRDISSSSSHLGSDLSSGVIPTIPPR</sequence>
<feature type="region of interest" description="Disordered" evidence="20">
    <location>
        <begin position="936"/>
        <end position="986"/>
    </location>
</feature>
<dbReference type="Gene3D" id="1.10.510.10">
    <property type="entry name" value="Transferase(Phosphotransferase) domain 1"/>
    <property type="match status" value="1"/>
</dbReference>
<dbReference type="EC" id="2.7.11.1" evidence="3"/>
<keyword evidence="7 21" id="KW-0812">Transmembrane</keyword>
<feature type="compositionally biased region" description="Polar residues" evidence="20">
    <location>
        <begin position="938"/>
        <end position="947"/>
    </location>
</feature>
<evidence type="ECO:0000256" key="5">
    <source>
        <dbReference type="ARBA" id="ARBA00022614"/>
    </source>
</evidence>
<dbReference type="AlphaFoldDB" id="A0A6N2KE90"/>
<dbReference type="GO" id="GO:0016020">
    <property type="term" value="C:membrane"/>
    <property type="evidence" value="ECO:0007669"/>
    <property type="project" value="UniProtKB-SubCell"/>
</dbReference>
<organism evidence="23">
    <name type="scientific">Salix viminalis</name>
    <name type="common">Common osier</name>
    <name type="synonym">Basket willow</name>
    <dbReference type="NCBI Taxonomy" id="40686"/>
    <lineage>
        <taxon>Eukaryota</taxon>
        <taxon>Viridiplantae</taxon>
        <taxon>Streptophyta</taxon>
        <taxon>Embryophyta</taxon>
        <taxon>Tracheophyta</taxon>
        <taxon>Spermatophyta</taxon>
        <taxon>Magnoliopsida</taxon>
        <taxon>eudicotyledons</taxon>
        <taxon>Gunneridae</taxon>
        <taxon>Pentapetalae</taxon>
        <taxon>rosids</taxon>
        <taxon>fabids</taxon>
        <taxon>Malpighiales</taxon>
        <taxon>Salicaceae</taxon>
        <taxon>Saliceae</taxon>
        <taxon>Salix</taxon>
    </lineage>
</organism>
<dbReference type="InterPro" id="IPR001245">
    <property type="entry name" value="Ser-Thr/Tyr_kinase_cat_dom"/>
</dbReference>
<keyword evidence="9" id="KW-0677">Repeat</keyword>
<evidence type="ECO:0000313" key="23">
    <source>
        <dbReference type="EMBL" id="VFU24425.1"/>
    </source>
</evidence>
<name>A0A6N2KE90_SALVM</name>
<evidence type="ECO:0000256" key="7">
    <source>
        <dbReference type="ARBA" id="ARBA00022692"/>
    </source>
</evidence>
<dbReference type="FunFam" id="3.30.200.20:FF:000328">
    <property type="entry name" value="Leucine-rich repeat protein kinase family protein"/>
    <property type="match status" value="1"/>
</dbReference>
<dbReference type="EMBL" id="CAADRP010000180">
    <property type="protein sequence ID" value="VFU24425.1"/>
    <property type="molecule type" value="Genomic_DNA"/>
</dbReference>
<dbReference type="Pfam" id="PF07714">
    <property type="entry name" value="PK_Tyr_Ser-Thr"/>
    <property type="match status" value="1"/>
</dbReference>
<dbReference type="CDD" id="cd14066">
    <property type="entry name" value="STKc_IRAK"/>
    <property type="match status" value="1"/>
</dbReference>
<dbReference type="InterPro" id="IPR000719">
    <property type="entry name" value="Prot_kinase_dom"/>
</dbReference>
<feature type="compositionally biased region" description="Low complexity" evidence="20">
    <location>
        <begin position="948"/>
        <end position="977"/>
    </location>
</feature>
<dbReference type="GO" id="GO:0005524">
    <property type="term" value="F:ATP binding"/>
    <property type="evidence" value="ECO:0007669"/>
    <property type="project" value="UniProtKB-UniRule"/>
</dbReference>
<evidence type="ECO:0000256" key="12">
    <source>
        <dbReference type="ARBA" id="ARBA00022840"/>
    </source>
</evidence>
<dbReference type="Pfam" id="PF23598">
    <property type="entry name" value="LRR_14"/>
    <property type="match status" value="1"/>
</dbReference>
<gene>
    <name evidence="23" type="ORF">SVIM_LOCUS46181</name>
</gene>
<dbReference type="SUPFAM" id="SSF56112">
    <property type="entry name" value="Protein kinase-like (PK-like)"/>
    <property type="match status" value="1"/>
</dbReference>
<dbReference type="InterPro" id="IPR032675">
    <property type="entry name" value="LRR_dom_sf"/>
</dbReference>
<feature type="transmembrane region" description="Helical" evidence="21">
    <location>
        <begin position="596"/>
        <end position="621"/>
    </location>
</feature>
<dbReference type="SMART" id="SM00220">
    <property type="entry name" value="S_TKc"/>
    <property type="match status" value="1"/>
</dbReference>
<keyword evidence="10 19" id="KW-0547">Nucleotide-binding</keyword>
<keyword evidence="16" id="KW-0325">Glycoprotein</keyword>
<dbReference type="InterPro" id="IPR011009">
    <property type="entry name" value="Kinase-like_dom_sf"/>
</dbReference>
<keyword evidence="11" id="KW-0418">Kinase</keyword>
<reference evidence="23" key="1">
    <citation type="submission" date="2019-03" db="EMBL/GenBank/DDBJ databases">
        <authorList>
            <person name="Mank J."/>
            <person name="Almeida P."/>
        </authorList>
    </citation>
    <scope>NUCLEOTIDE SEQUENCE</scope>
    <source>
        <strain evidence="23">78183</strain>
    </source>
</reference>
<dbReference type="PANTHER" id="PTHR45974">
    <property type="entry name" value="RECEPTOR-LIKE PROTEIN 55"/>
    <property type="match status" value="1"/>
</dbReference>
<dbReference type="Pfam" id="PF00560">
    <property type="entry name" value="LRR_1"/>
    <property type="match status" value="1"/>
</dbReference>
<evidence type="ECO:0000256" key="11">
    <source>
        <dbReference type="ARBA" id="ARBA00022777"/>
    </source>
</evidence>
<comment type="subcellular location">
    <subcellularLocation>
        <location evidence="1">Membrane</location>
        <topology evidence="1">Single-pass type I membrane protein</topology>
    </subcellularLocation>
</comment>
<dbReference type="FunFam" id="1.10.510.10:FF:000453">
    <property type="entry name" value="LRR receptor-like serine/threonine-protein kinase HSL2"/>
    <property type="match status" value="1"/>
</dbReference>
<evidence type="ECO:0000256" key="8">
    <source>
        <dbReference type="ARBA" id="ARBA00022729"/>
    </source>
</evidence>
<evidence type="ECO:0000256" key="17">
    <source>
        <dbReference type="ARBA" id="ARBA00047899"/>
    </source>
</evidence>
<dbReference type="FunFam" id="3.80.10.10:FF:000387">
    <property type="entry name" value="Probable LRR receptor-like serine/threonine-protein kinase At1g06840"/>
    <property type="match status" value="1"/>
</dbReference>
<accession>A0A6N2KE90</accession>
<dbReference type="Gene3D" id="3.80.10.10">
    <property type="entry name" value="Ribonuclease Inhibitor"/>
    <property type="match status" value="3"/>
</dbReference>
<keyword evidence="5" id="KW-0433">Leucine-rich repeat</keyword>
<dbReference type="PROSITE" id="PS00107">
    <property type="entry name" value="PROTEIN_KINASE_ATP"/>
    <property type="match status" value="1"/>
</dbReference>
<keyword evidence="14 21" id="KW-0472">Membrane</keyword>
<comment type="catalytic activity">
    <reaction evidence="17">
        <text>L-threonyl-[protein] + ATP = O-phospho-L-threonyl-[protein] + ADP + H(+)</text>
        <dbReference type="Rhea" id="RHEA:46608"/>
        <dbReference type="Rhea" id="RHEA-COMP:11060"/>
        <dbReference type="Rhea" id="RHEA-COMP:11605"/>
        <dbReference type="ChEBI" id="CHEBI:15378"/>
        <dbReference type="ChEBI" id="CHEBI:30013"/>
        <dbReference type="ChEBI" id="CHEBI:30616"/>
        <dbReference type="ChEBI" id="CHEBI:61977"/>
        <dbReference type="ChEBI" id="CHEBI:456216"/>
        <dbReference type="EC" id="2.7.11.1"/>
    </reaction>
</comment>
<evidence type="ECO:0000256" key="4">
    <source>
        <dbReference type="ARBA" id="ARBA00022527"/>
    </source>
</evidence>
<evidence type="ECO:0000256" key="21">
    <source>
        <dbReference type="SAM" id="Phobius"/>
    </source>
</evidence>
<evidence type="ECO:0000256" key="6">
    <source>
        <dbReference type="ARBA" id="ARBA00022679"/>
    </source>
</evidence>
<evidence type="ECO:0000256" key="18">
    <source>
        <dbReference type="ARBA" id="ARBA00048679"/>
    </source>
</evidence>
<evidence type="ECO:0000256" key="10">
    <source>
        <dbReference type="ARBA" id="ARBA00022741"/>
    </source>
</evidence>
<keyword evidence="15" id="KW-0675">Receptor</keyword>
<dbReference type="InterPro" id="IPR017441">
    <property type="entry name" value="Protein_kinase_ATP_BS"/>
</dbReference>
<evidence type="ECO:0000259" key="22">
    <source>
        <dbReference type="PROSITE" id="PS50011"/>
    </source>
</evidence>
<comment type="similarity">
    <text evidence="2">Belongs to the protein kinase superfamily. Ser/Thr protein kinase family.</text>
</comment>
<keyword evidence="12 19" id="KW-0067">ATP-binding</keyword>
<dbReference type="InterPro" id="IPR001611">
    <property type="entry name" value="Leu-rich_rpt"/>
</dbReference>
<dbReference type="InterPro" id="IPR013210">
    <property type="entry name" value="LRR_N_plant-typ"/>
</dbReference>
<evidence type="ECO:0000256" key="15">
    <source>
        <dbReference type="ARBA" id="ARBA00023170"/>
    </source>
</evidence>